<dbReference type="InterPro" id="IPR006703">
    <property type="entry name" value="G_AIG1"/>
</dbReference>
<sequence length="265" mass="29587">TWLFLQKLGRISASFADLSGLPYNAFIVMDHSKPPRDHEAFPDGRCRLILIGKTGCGKSATGNTILGRNKFLAQVGINSQTETCDLGSTKREGLLISVMDTPGLADTKGRDGVIAELITRSLLAVHPGPHAVILCIRCDDRFTETEYNVYLALKEIFGDKMTSYLIVVFVGVDQLESRGVCFEDMLKDKRCEKLKSLLQEADNRYLLFNNNADDAKKYRQVSQLLLQVKKVVVQNGGECFKHKVSSEIGVTMERLVEEEIRINEV</sequence>
<evidence type="ECO:0000256" key="2">
    <source>
        <dbReference type="ARBA" id="ARBA00022741"/>
    </source>
</evidence>
<dbReference type="PANTHER" id="PTHR10903:SF184">
    <property type="entry name" value="GTP-BINDING PROTEIN A"/>
    <property type="match status" value="1"/>
</dbReference>
<gene>
    <name evidence="5" type="ORF">BaRGS_00011557</name>
</gene>
<dbReference type="GO" id="GO:0005525">
    <property type="term" value="F:GTP binding"/>
    <property type="evidence" value="ECO:0007669"/>
    <property type="project" value="UniProtKB-KW"/>
</dbReference>
<comment type="similarity">
    <text evidence="1">Belongs to the TRAFAC class TrmE-Era-EngA-EngB-Septin-like GTPase superfamily. AIG1/Toc34/Toc159-like paraseptin GTPase family. IAN subfamily.</text>
</comment>
<feature type="domain" description="AIG1-type G" evidence="4">
    <location>
        <begin position="43"/>
        <end position="249"/>
    </location>
</feature>
<evidence type="ECO:0000256" key="3">
    <source>
        <dbReference type="ARBA" id="ARBA00023134"/>
    </source>
</evidence>
<reference evidence="5 6" key="1">
    <citation type="journal article" date="2023" name="Sci. Data">
        <title>Genome assembly of the Korean intertidal mud-creeper Batillaria attramentaria.</title>
        <authorList>
            <person name="Patra A.K."/>
            <person name="Ho P.T."/>
            <person name="Jun S."/>
            <person name="Lee S.J."/>
            <person name="Kim Y."/>
            <person name="Won Y.J."/>
        </authorList>
    </citation>
    <scope>NUCLEOTIDE SEQUENCE [LARGE SCALE GENOMIC DNA]</scope>
    <source>
        <strain evidence="5">Wonlab-2016</strain>
    </source>
</reference>
<dbReference type="Gene3D" id="3.40.50.300">
    <property type="entry name" value="P-loop containing nucleotide triphosphate hydrolases"/>
    <property type="match status" value="1"/>
</dbReference>
<evidence type="ECO:0000259" key="4">
    <source>
        <dbReference type="PROSITE" id="PS51720"/>
    </source>
</evidence>
<feature type="non-terminal residue" evidence="5">
    <location>
        <position position="265"/>
    </location>
</feature>
<dbReference type="SUPFAM" id="SSF52540">
    <property type="entry name" value="P-loop containing nucleoside triphosphate hydrolases"/>
    <property type="match status" value="1"/>
</dbReference>
<dbReference type="Proteomes" id="UP001519460">
    <property type="component" value="Unassembled WGS sequence"/>
</dbReference>
<organism evidence="5 6">
    <name type="scientific">Batillaria attramentaria</name>
    <dbReference type="NCBI Taxonomy" id="370345"/>
    <lineage>
        <taxon>Eukaryota</taxon>
        <taxon>Metazoa</taxon>
        <taxon>Spiralia</taxon>
        <taxon>Lophotrochozoa</taxon>
        <taxon>Mollusca</taxon>
        <taxon>Gastropoda</taxon>
        <taxon>Caenogastropoda</taxon>
        <taxon>Sorbeoconcha</taxon>
        <taxon>Cerithioidea</taxon>
        <taxon>Batillariidae</taxon>
        <taxon>Batillaria</taxon>
    </lineage>
</organism>
<dbReference type="PANTHER" id="PTHR10903">
    <property type="entry name" value="GTPASE, IMAP FAMILY MEMBER-RELATED"/>
    <property type="match status" value="1"/>
</dbReference>
<dbReference type="InterPro" id="IPR027417">
    <property type="entry name" value="P-loop_NTPase"/>
</dbReference>
<keyword evidence="3" id="KW-0342">GTP-binding</keyword>
<evidence type="ECO:0000313" key="5">
    <source>
        <dbReference type="EMBL" id="KAK7497263.1"/>
    </source>
</evidence>
<comment type="caution">
    <text evidence="5">The sequence shown here is derived from an EMBL/GenBank/DDBJ whole genome shotgun (WGS) entry which is preliminary data.</text>
</comment>
<evidence type="ECO:0000256" key="1">
    <source>
        <dbReference type="ARBA" id="ARBA00008535"/>
    </source>
</evidence>
<keyword evidence="2" id="KW-0547">Nucleotide-binding</keyword>
<evidence type="ECO:0000313" key="6">
    <source>
        <dbReference type="Proteomes" id="UP001519460"/>
    </source>
</evidence>
<name>A0ABD0LD62_9CAEN</name>
<dbReference type="InterPro" id="IPR045058">
    <property type="entry name" value="GIMA/IAN/Toc"/>
</dbReference>
<accession>A0ABD0LD62</accession>
<dbReference type="PROSITE" id="PS51720">
    <property type="entry name" value="G_AIG1"/>
    <property type="match status" value="1"/>
</dbReference>
<dbReference type="Pfam" id="PF04548">
    <property type="entry name" value="AIG1"/>
    <property type="match status" value="1"/>
</dbReference>
<feature type="non-terminal residue" evidence="5">
    <location>
        <position position="1"/>
    </location>
</feature>
<dbReference type="AlphaFoldDB" id="A0ABD0LD62"/>
<dbReference type="EMBL" id="JACVVK020000060">
    <property type="protein sequence ID" value="KAK7497263.1"/>
    <property type="molecule type" value="Genomic_DNA"/>
</dbReference>
<protein>
    <recommendedName>
        <fullName evidence="4">AIG1-type G domain-containing protein</fullName>
    </recommendedName>
</protein>
<proteinExistence type="inferred from homology"/>
<keyword evidence="6" id="KW-1185">Reference proteome</keyword>
<dbReference type="FunFam" id="3.40.50.300:FF:000840">
    <property type="entry name" value="Immune-associated nucleotide-binding protein 9"/>
    <property type="match status" value="1"/>
</dbReference>